<evidence type="ECO:0000313" key="6">
    <source>
        <dbReference type="Proteomes" id="UP000502681"/>
    </source>
</evidence>
<sequence length="236" mass="26913">MKIIEDFALSNNIKKLALALGAFFVTCQVAAHGDHSHSHSHGHTHAHSHGEPMTEIEKKASNGVFNDSDVKDRALTDWEGMWQSVNPIMLSGEMDPVFKKKDEQDKSKTFEQVKDYYRKGYATDVSEIKVDNGVMTFHKEGEVASCHYDYSGYKILTYVSGKKGVRYLFECKDAQSKAPKYVQFSDHTIAPRKSAHFHIFMGNTSQAEILKEMDNWPTYYPYQLTSDQVVDELLHH</sequence>
<dbReference type="Gene3D" id="2.40.128.20">
    <property type="match status" value="1"/>
</dbReference>
<dbReference type="Pfam" id="PF09223">
    <property type="entry name" value="ZinT"/>
    <property type="match status" value="1"/>
</dbReference>
<keyword evidence="6" id="KW-1185">Reference proteome</keyword>
<evidence type="ECO:0000256" key="2">
    <source>
        <dbReference type="ARBA" id="ARBA00022833"/>
    </source>
</evidence>
<evidence type="ECO:0000259" key="4">
    <source>
        <dbReference type="Pfam" id="PF09223"/>
    </source>
</evidence>
<dbReference type="RefSeq" id="WP_107169557.1">
    <property type="nucleotide sequence ID" value="NZ_CP038498.1"/>
</dbReference>
<dbReference type="GeneID" id="90763515"/>
<organism evidence="5 6">
    <name type="scientific">Pectobacterium punjabense</name>
    <dbReference type="NCBI Taxonomy" id="2108399"/>
    <lineage>
        <taxon>Bacteria</taxon>
        <taxon>Pseudomonadati</taxon>
        <taxon>Pseudomonadota</taxon>
        <taxon>Gammaproteobacteria</taxon>
        <taxon>Enterobacterales</taxon>
        <taxon>Pectobacteriaceae</taxon>
        <taxon>Pectobacterium</taxon>
    </lineage>
</organism>
<name>A0ABX6L2E3_9GAMM</name>
<feature type="region of interest" description="Disordered" evidence="3">
    <location>
        <begin position="34"/>
        <end position="53"/>
    </location>
</feature>
<accession>A0ABX6L2E3</accession>
<feature type="compositionally biased region" description="Basic residues" evidence="3">
    <location>
        <begin position="38"/>
        <end position="47"/>
    </location>
</feature>
<dbReference type="EMBL" id="CP038498">
    <property type="protein sequence ID" value="QJA20457.1"/>
    <property type="molecule type" value="Genomic_DNA"/>
</dbReference>
<gene>
    <name evidence="5" type="primary">zinT</name>
    <name evidence="5" type="ORF">E2566_11210</name>
</gene>
<feature type="domain" description="ZinT" evidence="4">
    <location>
        <begin position="57"/>
        <end position="236"/>
    </location>
</feature>
<keyword evidence="1" id="KW-0732">Signal</keyword>
<reference evidence="5 6" key="1">
    <citation type="submission" date="2019-04" db="EMBL/GenBank/DDBJ databases">
        <title>Whole Genome Sequencing of Pectobacterium punjabense SS95.</title>
        <authorList>
            <person name="Sarfraz S."/>
            <person name="Oulghazi S."/>
            <person name="Roques C."/>
            <person name="Vandecasteele C."/>
            <person name="Faure D."/>
        </authorList>
    </citation>
    <scope>NUCLEOTIDE SEQUENCE [LARGE SCALE GENOMIC DNA]</scope>
    <source>
        <strain evidence="5 6">SS95</strain>
    </source>
</reference>
<dbReference type="NCBIfam" id="NF007639">
    <property type="entry name" value="PRK10306.1"/>
    <property type="match status" value="1"/>
</dbReference>
<dbReference type="SUPFAM" id="SSF50814">
    <property type="entry name" value="Lipocalins"/>
    <property type="match status" value="1"/>
</dbReference>
<protein>
    <submittedName>
        <fullName evidence="5">Metal-binding protein ZinT</fullName>
    </submittedName>
</protein>
<proteinExistence type="predicted"/>
<evidence type="ECO:0000313" key="5">
    <source>
        <dbReference type="EMBL" id="QJA20457.1"/>
    </source>
</evidence>
<dbReference type="InterPro" id="IPR015304">
    <property type="entry name" value="ZinT_dom"/>
</dbReference>
<evidence type="ECO:0000256" key="1">
    <source>
        <dbReference type="ARBA" id="ARBA00022729"/>
    </source>
</evidence>
<dbReference type="Proteomes" id="UP000502681">
    <property type="component" value="Chromosome"/>
</dbReference>
<dbReference type="InterPro" id="IPR012674">
    <property type="entry name" value="Calycin"/>
</dbReference>
<keyword evidence="2" id="KW-0862">Zinc</keyword>
<evidence type="ECO:0000256" key="3">
    <source>
        <dbReference type="SAM" id="MobiDB-lite"/>
    </source>
</evidence>